<dbReference type="CDD" id="cd09278">
    <property type="entry name" value="RNase_HI_prokaryote_like"/>
    <property type="match status" value="1"/>
</dbReference>
<feature type="binding site" evidence="11">
    <location>
        <position position="6"/>
    </location>
    <ligand>
        <name>Mg(2+)</name>
        <dbReference type="ChEBI" id="CHEBI:18420"/>
        <label>2</label>
    </ligand>
</feature>
<evidence type="ECO:0000313" key="15">
    <source>
        <dbReference type="Proteomes" id="UP000239494"/>
    </source>
</evidence>
<keyword evidence="8 11" id="KW-0255">Endonuclease</keyword>
<sequence length="233" mass="25555">MEIYTDGSCWGNPGPGGWGAVLKYGPHEKELHGSEPTITTNNRMELTAPIRALESLKRPSVVRVYTDSSYVKDGITSWLPKWKANGWTTGSKKPVKNVDLWQLLDAATEKHEVEWLWVKGHAGHPENERADRLATTGASEAAKGMSWTPPVRPVRMPTETTPVKEKTRCRAVTRKGEQCAVDAGLSGLCHVHDPALQCGALQRNGKRCTVASGGGPCVHHRGESDTHPSLFRF</sequence>
<feature type="domain" description="RNase H type-1" evidence="13">
    <location>
        <begin position="1"/>
        <end position="139"/>
    </location>
</feature>
<evidence type="ECO:0000256" key="1">
    <source>
        <dbReference type="ARBA" id="ARBA00000077"/>
    </source>
</evidence>
<name>A0A2T0T992_9PSEU</name>
<reference evidence="14 15" key="1">
    <citation type="submission" date="2018-03" db="EMBL/GenBank/DDBJ databases">
        <title>Genomic Encyclopedia of Archaeal and Bacterial Type Strains, Phase II (KMG-II): from individual species to whole genera.</title>
        <authorList>
            <person name="Goeker M."/>
        </authorList>
    </citation>
    <scope>NUCLEOTIDE SEQUENCE [LARGE SCALE GENOMIC DNA]</scope>
    <source>
        <strain evidence="14 15">DSM 44720</strain>
    </source>
</reference>
<dbReference type="NCBIfam" id="NF001236">
    <property type="entry name" value="PRK00203.1"/>
    <property type="match status" value="1"/>
</dbReference>
<dbReference type="FunFam" id="3.30.420.10:FF:000089">
    <property type="entry name" value="Ribonuclease H"/>
    <property type="match status" value="1"/>
</dbReference>
<comment type="similarity">
    <text evidence="3 11">Belongs to the RNase H family.</text>
</comment>
<accession>A0A2T0T992</accession>
<feature type="binding site" evidence="11">
    <location>
        <position position="6"/>
    </location>
    <ligand>
        <name>Mg(2+)</name>
        <dbReference type="ChEBI" id="CHEBI:18420"/>
        <label>1</label>
    </ligand>
</feature>
<evidence type="ECO:0000256" key="10">
    <source>
        <dbReference type="ARBA" id="ARBA00022842"/>
    </source>
</evidence>
<keyword evidence="11" id="KW-0963">Cytoplasm</keyword>
<keyword evidence="7 11" id="KW-0479">Metal-binding</keyword>
<dbReference type="GO" id="GO:0043137">
    <property type="term" value="P:DNA replication, removal of RNA primer"/>
    <property type="evidence" value="ECO:0007669"/>
    <property type="project" value="TreeGrafter"/>
</dbReference>
<organism evidence="14 15">
    <name type="scientific">Umezawaea tangerina</name>
    <dbReference type="NCBI Taxonomy" id="84725"/>
    <lineage>
        <taxon>Bacteria</taxon>
        <taxon>Bacillati</taxon>
        <taxon>Actinomycetota</taxon>
        <taxon>Actinomycetes</taxon>
        <taxon>Pseudonocardiales</taxon>
        <taxon>Pseudonocardiaceae</taxon>
        <taxon>Umezawaea</taxon>
    </lineage>
</organism>
<dbReference type="AlphaFoldDB" id="A0A2T0T992"/>
<dbReference type="InterPro" id="IPR050092">
    <property type="entry name" value="RNase_H"/>
</dbReference>
<dbReference type="GO" id="GO:0003676">
    <property type="term" value="F:nucleic acid binding"/>
    <property type="evidence" value="ECO:0007669"/>
    <property type="project" value="InterPro"/>
</dbReference>
<dbReference type="InterPro" id="IPR012337">
    <property type="entry name" value="RNaseH-like_sf"/>
</dbReference>
<keyword evidence="15" id="KW-1185">Reference proteome</keyword>
<dbReference type="PANTHER" id="PTHR10642">
    <property type="entry name" value="RIBONUCLEASE H1"/>
    <property type="match status" value="1"/>
</dbReference>
<evidence type="ECO:0000256" key="8">
    <source>
        <dbReference type="ARBA" id="ARBA00022759"/>
    </source>
</evidence>
<evidence type="ECO:0000256" key="3">
    <source>
        <dbReference type="ARBA" id="ARBA00005300"/>
    </source>
</evidence>
<dbReference type="GO" id="GO:0004523">
    <property type="term" value="F:RNA-DNA hybrid ribonuclease activity"/>
    <property type="evidence" value="ECO:0007669"/>
    <property type="project" value="UniProtKB-UniRule"/>
</dbReference>
<comment type="catalytic activity">
    <reaction evidence="1 11">
        <text>Endonucleolytic cleavage to 5'-phosphomonoester.</text>
        <dbReference type="EC" id="3.1.26.4"/>
    </reaction>
</comment>
<evidence type="ECO:0000259" key="13">
    <source>
        <dbReference type="PROSITE" id="PS50879"/>
    </source>
</evidence>
<dbReference type="EC" id="3.1.26.4" evidence="5 11"/>
<dbReference type="EMBL" id="PVTF01000004">
    <property type="protein sequence ID" value="PRY42226.1"/>
    <property type="molecule type" value="Genomic_DNA"/>
</dbReference>
<dbReference type="Pfam" id="PF00075">
    <property type="entry name" value="RNase_H"/>
    <property type="match status" value="1"/>
</dbReference>
<dbReference type="Gene3D" id="3.30.420.10">
    <property type="entry name" value="Ribonuclease H-like superfamily/Ribonuclease H"/>
    <property type="match status" value="1"/>
</dbReference>
<comment type="subcellular location">
    <subcellularLocation>
        <location evidence="11">Cytoplasm</location>
    </subcellularLocation>
</comment>
<comment type="cofactor">
    <cofactor evidence="11">
        <name>Mg(2+)</name>
        <dbReference type="ChEBI" id="CHEBI:18420"/>
    </cofactor>
    <text evidence="11">Binds 1 Mg(2+) ion per subunit. May bind a second metal ion at a regulatory site, or after substrate binding.</text>
</comment>
<evidence type="ECO:0000256" key="6">
    <source>
        <dbReference type="ARBA" id="ARBA00022722"/>
    </source>
</evidence>
<gene>
    <name evidence="11" type="primary">rnhA</name>
    <name evidence="14" type="ORF">CLV43_10456</name>
</gene>
<evidence type="ECO:0000256" key="4">
    <source>
        <dbReference type="ARBA" id="ARBA00011245"/>
    </source>
</evidence>
<evidence type="ECO:0000256" key="12">
    <source>
        <dbReference type="SAM" id="MobiDB-lite"/>
    </source>
</evidence>
<comment type="function">
    <text evidence="2 11">Endonuclease that specifically degrades the RNA of RNA-DNA hybrids.</text>
</comment>
<proteinExistence type="inferred from homology"/>
<keyword evidence="10 11" id="KW-0460">Magnesium</keyword>
<comment type="subunit">
    <text evidence="4 11">Monomer.</text>
</comment>
<dbReference type="InterPro" id="IPR002156">
    <property type="entry name" value="RNaseH_domain"/>
</dbReference>
<evidence type="ECO:0000256" key="5">
    <source>
        <dbReference type="ARBA" id="ARBA00012180"/>
    </source>
</evidence>
<dbReference type="InterPro" id="IPR022892">
    <property type="entry name" value="RNaseHI"/>
</dbReference>
<feature type="region of interest" description="Disordered" evidence="12">
    <location>
        <begin position="140"/>
        <end position="166"/>
    </location>
</feature>
<evidence type="ECO:0000256" key="11">
    <source>
        <dbReference type="HAMAP-Rule" id="MF_00042"/>
    </source>
</evidence>
<dbReference type="HAMAP" id="MF_00042">
    <property type="entry name" value="RNase_H"/>
    <property type="match status" value="1"/>
</dbReference>
<dbReference type="InterPro" id="IPR036397">
    <property type="entry name" value="RNaseH_sf"/>
</dbReference>
<dbReference type="PANTHER" id="PTHR10642:SF26">
    <property type="entry name" value="RIBONUCLEASE H1"/>
    <property type="match status" value="1"/>
</dbReference>
<evidence type="ECO:0000313" key="14">
    <source>
        <dbReference type="EMBL" id="PRY42226.1"/>
    </source>
</evidence>
<feature type="binding site" evidence="11">
    <location>
        <position position="67"/>
    </location>
    <ligand>
        <name>Mg(2+)</name>
        <dbReference type="ChEBI" id="CHEBI:18420"/>
        <label>1</label>
    </ligand>
</feature>
<dbReference type="Proteomes" id="UP000239494">
    <property type="component" value="Unassembled WGS sequence"/>
</dbReference>
<dbReference type="GO" id="GO:0005737">
    <property type="term" value="C:cytoplasm"/>
    <property type="evidence" value="ECO:0007669"/>
    <property type="project" value="UniProtKB-SubCell"/>
</dbReference>
<keyword evidence="9 11" id="KW-0378">Hydrolase</keyword>
<dbReference type="PROSITE" id="PS50879">
    <property type="entry name" value="RNASE_H_1"/>
    <property type="match status" value="1"/>
</dbReference>
<feature type="binding site" evidence="11">
    <location>
        <position position="131"/>
    </location>
    <ligand>
        <name>Mg(2+)</name>
        <dbReference type="ChEBI" id="CHEBI:18420"/>
        <label>2</label>
    </ligand>
</feature>
<dbReference type="SUPFAM" id="SSF53098">
    <property type="entry name" value="Ribonuclease H-like"/>
    <property type="match status" value="1"/>
</dbReference>
<dbReference type="GO" id="GO:0000287">
    <property type="term" value="F:magnesium ion binding"/>
    <property type="evidence" value="ECO:0007669"/>
    <property type="project" value="UniProtKB-UniRule"/>
</dbReference>
<evidence type="ECO:0000256" key="9">
    <source>
        <dbReference type="ARBA" id="ARBA00022801"/>
    </source>
</evidence>
<evidence type="ECO:0000256" key="7">
    <source>
        <dbReference type="ARBA" id="ARBA00022723"/>
    </source>
</evidence>
<comment type="caution">
    <text evidence="14">The sequence shown here is derived from an EMBL/GenBank/DDBJ whole genome shotgun (WGS) entry which is preliminary data.</text>
</comment>
<keyword evidence="6 11" id="KW-0540">Nuclease</keyword>
<evidence type="ECO:0000256" key="2">
    <source>
        <dbReference type="ARBA" id="ARBA00004065"/>
    </source>
</evidence>
<feature type="binding site" evidence="11">
    <location>
        <position position="45"/>
    </location>
    <ligand>
        <name>Mg(2+)</name>
        <dbReference type="ChEBI" id="CHEBI:18420"/>
        <label>1</label>
    </ligand>
</feature>
<protein>
    <recommendedName>
        <fullName evidence="5 11">Ribonuclease H</fullName>
        <shortName evidence="11">RNase H</shortName>
        <ecNumber evidence="5 11">3.1.26.4</ecNumber>
    </recommendedName>
</protein>